<protein>
    <submittedName>
        <fullName evidence="2">Uncharacterized protein</fullName>
    </submittedName>
</protein>
<sequence length="195" mass="19287">MSVPIPGWTRTSASSSCSGSTSTGRQARTRRSAAAGAGPRTGRGTGRAAARRCRPRAGRLRRLGGERARPSRAGAGVVGAGGRYPAGARRDCRTGLGAAAAATRPALGTAERTPYPAGRRHPGDGPLTARVPIARTPDVSAAPAALVAAFALPRVDPATGPGVVLAVRAAGRLFRAAGAAGLAAARRSTLAAAGG</sequence>
<feature type="compositionally biased region" description="Basic residues" evidence="1">
    <location>
        <begin position="49"/>
        <end position="62"/>
    </location>
</feature>
<gene>
    <name evidence="2" type="ORF">G6F50_014860</name>
</gene>
<accession>A0A9P7C6J6</accession>
<feature type="region of interest" description="Disordered" evidence="1">
    <location>
        <begin position="1"/>
        <end position="77"/>
    </location>
</feature>
<proteinExistence type="predicted"/>
<evidence type="ECO:0000313" key="2">
    <source>
        <dbReference type="EMBL" id="KAG1537472.1"/>
    </source>
</evidence>
<name>A0A9P7C6J6_9FUNG</name>
<feature type="compositionally biased region" description="Low complexity" evidence="1">
    <location>
        <begin position="9"/>
        <end position="38"/>
    </location>
</feature>
<comment type="caution">
    <text evidence="2">The sequence shown here is derived from an EMBL/GenBank/DDBJ whole genome shotgun (WGS) entry which is preliminary data.</text>
</comment>
<dbReference type="EMBL" id="JAANIU010007541">
    <property type="protein sequence ID" value="KAG1537472.1"/>
    <property type="molecule type" value="Genomic_DNA"/>
</dbReference>
<dbReference type="AlphaFoldDB" id="A0A9P7C6J6"/>
<keyword evidence="3" id="KW-1185">Reference proteome</keyword>
<dbReference type="Proteomes" id="UP000740926">
    <property type="component" value="Unassembled WGS sequence"/>
</dbReference>
<evidence type="ECO:0000313" key="3">
    <source>
        <dbReference type="Proteomes" id="UP000740926"/>
    </source>
</evidence>
<evidence type="ECO:0000256" key="1">
    <source>
        <dbReference type="SAM" id="MobiDB-lite"/>
    </source>
</evidence>
<organism evidence="2 3">
    <name type="scientific">Rhizopus delemar</name>
    <dbReference type="NCBI Taxonomy" id="936053"/>
    <lineage>
        <taxon>Eukaryota</taxon>
        <taxon>Fungi</taxon>
        <taxon>Fungi incertae sedis</taxon>
        <taxon>Mucoromycota</taxon>
        <taxon>Mucoromycotina</taxon>
        <taxon>Mucoromycetes</taxon>
        <taxon>Mucorales</taxon>
        <taxon>Mucorineae</taxon>
        <taxon>Rhizopodaceae</taxon>
        <taxon>Rhizopus</taxon>
    </lineage>
</organism>
<reference evidence="2 3" key="1">
    <citation type="journal article" date="2020" name="Microb. Genom.">
        <title>Genetic diversity of clinical and environmental Mucorales isolates obtained from an investigation of mucormycosis cases among solid organ transplant recipients.</title>
        <authorList>
            <person name="Nguyen M.H."/>
            <person name="Kaul D."/>
            <person name="Muto C."/>
            <person name="Cheng S.J."/>
            <person name="Richter R.A."/>
            <person name="Bruno V.M."/>
            <person name="Liu G."/>
            <person name="Beyhan S."/>
            <person name="Sundermann A.J."/>
            <person name="Mounaud S."/>
            <person name="Pasculle A.W."/>
            <person name="Nierman W.C."/>
            <person name="Driscoll E."/>
            <person name="Cumbie R."/>
            <person name="Clancy C.J."/>
            <person name="Dupont C.L."/>
        </authorList>
    </citation>
    <scope>NUCLEOTIDE SEQUENCE [LARGE SCALE GENOMIC DNA]</scope>
    <source>
        <strain evidence="2 3">GL24</strain>
    </source>
</reference>